<dbReference type="GeneTree" id="ENSGT00530000068739"/>
<dbReference type="Gene3D" id="3.30.160.60">
    <property type="entry name" value="Classic Zinc Finger"/>
    <property type="match status" value="1"/>
</dbReference>
<dbReference type="InterPro" id="IPR003604">
    <property type="entry name" value="Matrin/U1-like-C_Znf_C2H2"/>
</dbReference>
<dbReference type="SMART" id="SM00451">
    <property type="entry name" value="ZnF_U1"/>
    <property type="match status" value="2"/>
</dbReference>
<dbReference type="GO" id="GO:0071011">
    <property type="term" value="C:precatalytic spliceosome"/>
    <property type="evidence" value="ECO:0007669"/>
    <property type="project" value="TreeGrafter"/>
</dbReference>
<name>H2ZR49_CIOSA</name>
<dbReference type="eggNOG" id="ENOG502SE0T">
    <property type="taxonomic scope" value="Eukaryota"/>
</dbReference>
<evidence type="ECO:0000313" key="2">
    <source>
        <dbReference type="Ensembl" id="ENSCSAVP00000020065.1"/>
    </source>
</evidence>
<accession>H2ZR49</accession>
<proteinExistence type="predicted"/>
<evidence type="ECO:0000313" key="3">
    <source>
        <dbReference type="Proteomes" id="UP000007875"/>
    </source>
</evidence>
<evidence type="ECO:0000259" key="1">
    <source>
        <dbReference type="SMART" id="SM00451"/>
    </source>
</evidence>
<reference evidence="2" key="3">
    <citation type="submission" date="2025-09" db="UniProtKB">
        <authorList>
            <consortium name="Ensembl"/>
        </authorList>
    </citation>
    <scope>IDENTIFICATION</scope>
</reference>
<sequence length="236" mass="27310">MSIDEESDIKKEMFVMEKTGMHRFYCEICEVACSSQLTLNGHYAGKKHQRVLRKNVVTGKEISKQSLLQEKTNKKDESVAQKNFLDIAQTEPVIGLEYIVEYRKMNSKVVPKYQCELCCIQCDTLTIYSHVCSNKHRLKYLKQHHFQRYKEITGCPNYFKQTSSVLSKKTFFHSKAVMNIYGGPEMLGNVQVRENSTGAVGQRPCIMVVPFKMPTVLNCFEEQLSQKEKDLLEKEK</sequence>
<dbReference type="GO" id="GO:0003725">
    <property type="term" value="F:double-stranded RNA binding"/>
    <property type="evidence" value="ECO:0007669"/>
    <property type="project" value="TreeGrafter"/>
</dbReference>
<feature type="domain" description="U1-type" evidence="1">
    <location>
        <begin position="21"/>
        <end position="55"/>
    </location>
</feature>
<dbReference type="GO" id="GO:0008270">
    <property type="term" value="F:zinc ion binding"/>
    <property type="evidence" value="ECO:0007669"/>
    <property type="project" value="InterPro"/>
</dbReference>
<dbReference type="PANTHER" id="PTHR45762">
    <property type="entry name" value="ZINC FINGER RNA-BINDING PROTEIN"/>
    <property type="match status" value="1"/>
</dbReference>
<dbReference type="SUPFAM" id="SSF57667">
    <property type="entry name" value="beta-beta-alpha zinc fingers"/>
    <property type="match status" value="1"/>
</dbReference>
<feature type="domain" description="U1-type" evidence="1">
    <location>
        <begin position="110"/>
        <end position="143"/>
    </location>
</feature>
<dbReference type="GO" id="GO:0003727">
    <property type="term" value="F:single-stranded RNA binding"/>
    <property type="evidence" value="ECO:0007669"/>
    <property type="project" value="TreeGrafter"/>
</dbReference>
<reference evidence="2" key="2">
    <citation type="submission" date="2025-08" db="UniProtKB">
        <authorList>
            <consortium name="Ensembl"/>
        </authorList>
    </citation>
    <scope>IDENTIFICATION</scope>
</reference>
<dbReference type="InParanoid" id="H2ZR49"/>
<organism evidence="2 3">
    <name type="scientific">Ciona savignyi</name>
    <name type="common">Pacific transparent sea squirt</name>
    <dbReference type="NCBI Taxonomy" id="51511"/>
    <lineage>
        <taxon>Eukaryota</taxon>
        <taxon>Metazoa</taxon>
        <taxon>Chordata</taxon>
        <taxon>Tunicata</taxon>
        <taxon>Ascidiacea</taxon>
        <taxon>Phlebobranchia</taxon>
        <taxon>Cionidae</taxon>
        <taxon>Ciona</taxon>
    </lineage>
</organism>
<protein>
    <recommendedName>
        <fullName evidence="1">U1-type domain-containing protein</fullName>
    </recommendedName>
</protein>
<keyword evidence="3" id="KW-1185">Reference proteome</keyword>
<dbReference type="Ensembl" id="ENSCSAVT00000020280.1">
    <property type="protein sequence ID" value="ENSCSAVP00000020065.1"/>
    <property type="gene ID" value="ENSCSAVG00000011780.1"/>
</dbReference>
<reference evidence="3" key="1">
    <citation type="submission" date="2003-08" db="EMBL/GenBank/DDBJ databases">
        <authorList>
            <person name="Birren B."/>
            <person name="Nusbaum C."/>
            <person name="Abebe A."/>
            <person name="Abouelleil A."/>
            <person name="Adekoya E."/>
            <person name="Ait-zahra M."/>
            <person name="Allen N."/>
            <person name="Allen T."/>
            <person name="An P."/>
            <person name="Anderson M."/>
            <person name="Anderson S."/>
            <person name="Arachchi H."/>
            <person name="Armbruster J."/>
            <person name="Bachantsang P."/>
            <person name="Baldwin J."/>
            <person name="Barry A."/>
            <person name="Bayul T."/>
            <person name="Blitshsteyn B."/>
            <person name="Bloom T."/>
            <person name="Blye J."/>
            <person name="Boguslavskiy L."/>
            <person name="Borowsky M."/>
            <person name="Boukhgalter B."/>
            <person name="Brunache A."/>
            <person name="Butler J."/>
            <person name="Calixte N."/>
            <person name="Calvo S."/>
            <person name="Camarata J."/>
            <person name="Campo K."/>
            <person name="Chang J."/>
            <person name="Cheshatsang Y."/>
            <person name="Citroen M."/>
            <person name="Collymore A."/>
            <person name="Considine T."/>
            <person name="Cook A."/>
            <person name="Cooke P."/>
            <person name="Corum B."/>
            <person name="Cuomo C."/>
            <person name="David R."/>
            <person name="Dawoe T."/>
            <person name="Degray S."/>
            <person name="Dodge S."/>
            <person name="Dooley K."/>
            <person name="Dorje P."/>
            <person name="Dorjee K."/>
            <person name="Dorris L."/>
            <person name="Duffey N."/>
            <person name="Dupes A."/>
            <person name="Elkins T."/>
            <person name="Engels R."/>
            <person name="Erickson J."/>
            <person name="Farina A."/>
            <person name="Faro S."/>
            <person name="Ferreira P."/>
            <person name="Fischer H."/>
            <person name="Fitzgerald M."/>
            <person name="Foley K."/>
            <person name="Gage D."/>
            <person name="Galagan J."/>
            <person name="Gearin G."/>
            <person name="Gnerre S."/>
            <person name="Gnirke A."/>
            <person name="Goyette A."/>
            <person name="Graham J."/>
            <person name="Grandbois E."/>
            <person name="Gyaltsen K."/>
            <person name="Hafez N."/>
            <person name="Hagopian D."/>
            <person name="Hagos B."/>
            <person name="Hall J."/>
            <person name="Hatcher B."/>
            <person name="Heller A."/>
            <person name="Higgins H."/>
            <person name="Honan T."/>
            <person name="Horn A."/>
            <person name="Houde N."/>
            <person name="Hughes L."/>
            <person name="Hulme W."/>
            <person name="Husby E."/>
            <person name="Iliev I."/>
            <person name="Jaffe D."/>
            <person name="Jones C."/>
            <person name="Kamal M."/>
            <person name="Kamat A."/>
            <person name="Kamvysselis M."/>
            <person name="Karlsson E."/>
            <person name="Kells C."/>
            <person name="Kieu A."/>
            <person name="Kisner P."/>
            <person name="Kodira C."/>
            <person name="Kulbokas E."/>
            <person name="Labutti K."/>
            <person name="Lama D."/>
            <person name="Landers T."/>
            <person name="Leger J."/>
            <person name="Levine S."/>
            <person name="Lewis D."/>
            <person name="Lewis T."/>
            <person name="Lindblad-toh K."/>
            <person name="Liu X."/>
            <person name="Lokyitsang T."/>
            <person name="Lokyitsang Y."/>
            <person name="Lucien O."/>
            <person name="Lui A."/>
            <person name="Ma L.J."/>
            <person name="Mabbitt R."/>
            <person name="Macdonald J."/>
            <person name="Maclean C."/>
            <person name="Major J."/>
            <person name="Manning J."/>
            <person name="Marabella R."/>
            <person name="Maru K."/>
            <person name="Matthews C."/>
            <person name="Mauceli E."/>
            <person name="Mccarthy M."/>
            <person name="Mcdonough S."/>
            <person name="Mcghee T."/>
            <person name="Meldrim J."/>
            <person name="Meneus L."/>
            <person name="Mesirov J."/>
            <person name="Mihalev A."/>
            <person name="Mihova T."/>
            <person name="Mikkelsen T."/>
            <person name="Mlenga V."/>
            <person name="Moru K."/>
            <person name="Mozes J."/>
            <person name="Mulrain L."/>
            <person name="Munson G."/>
            <person name="Naylor J."/>
            <person name="Newes C."/>
            <person name="Nguyen C."/>
            <person name="Nguyen N."/>
            <person name="Nguyen T."/>
            <person name="Nicol R."/>
            <person name="Nielsen C."/>
            <person name="Nizzari M."/>
            <person name="Norbu C."/>
            <person name="Norbu N."/>
            <person name="O'donnell P."/>
            <person name="Okoawo O."/>
            <person name="O'leary S."/>
            <person name="Omotosho B."/>
            <person name="O'neill K."/>
            <person name="Osman S."/>
            <person name="Parker S."/>
            <person name="Perrin D."/>
            <person name="Phunkhang P."/>
            <person name="Piqani B."/>
            <person name="Purcell S."/>
            <person name="Rachupka T."/>
            <person name="Ramasamy U."/>
            <person name="Rameau R."/>
            <person name="Ray V."/>
            <person name="Raymond C."/>
            <person name="Retta R."/>
            <person name="Richardson S."/>
            <person name="Rise C."/>
            <person name="Rodriguez J."/>
            <person name="Rogers J."/>
            <person name="Rogov P."/>
            <person name="Rutman M."/>
            <person name="Schupbach R."/>
            <person name="Seaman C."/>
            <person name="Settipalli S."/>
            <person name="Sharpe T."/>
            <person name="Sheridan J."/>
            <person name="Sherpa N."/>
            <person name="Shi J."/>
            <person name="Smirnov S."/>
            <person name="Smith C."/>
            <person name="Sougnez C."/>
            <person name="Spencer B."/>
            <person name="Stalker J."/>
            <person name="Stange-thomann N."/>
            <person name="Stavropoulos S."/>
            <person name="Stetson K."/>
            <person name="Stone C."/>
            <person name="Stone S."/>
            <person name="Stubbs M."/>
            <person name="Talamas J."/>
            <person name="Tchuinga P."/>
            <person name="Tenzing P."/>
            <person name="Tesfaye S."/>
            <person name="Theodore J."/>
            <person name="Thoulutsang Y."/>
            <person name="Topham K."/>
            <person name="Towey S."/>
            <person name="Tsamla T."/>
            <person name="Tsomo N."/>
            <person name="Vallee D."/>
            <person name="Vassiliev H."/>
            <person name="Venkataraman V."/>
            <person name="Vinson J."/>
            <person name="Vo A."/>
            <person name="Wade C."/>
            <person name="Wang S."/>
            <person name="Wangchuk T."/>
            <person name="Wangdi T."/>
            <person name="Whittaker C."/>
            <person name="Wilkinson J."/>
            <person name="Wu Y."/>
            <person name="Wyman D."/>
            <person name="Yadav S."/>
            <person name="Yang S."/>
            <person name="Yang X."/>
            <person name="Yeager S."/>
            <person name="Yee E."/>
            <person name="Young G."/>
            <person name="Zainoun J."/>
            <person name="Zembeck L."/>
            <person name="Zimmer A."/>
            <person name="Zody M."/>
            <person name="Lander E."/>
        </authorList>
    </citation>
    <scope>NUCLEOTIDE SEQUENCE [LARGE SCALE GENOMIC DNA]</scope>
</reference>
<dbReference type="PANTHER" id="PTHR45762:SF3">
    <property type="entry name" value="ZINC-FINGER PROTEIN AT 72D, ISOFORM B"/>
    <property type="match status" value="1"/>
</dbReference>
<dbReference type="InterPro" id="IPR036236">
    <property type="entry name" value="Znf_C2H2_sf"/>
</dbReference>
<dbReference type="Pfam" id="PF12874">
    <property type="entry name" value="zf-met"/>
    <property type="match status" value="1"/>
</dbReference>
<dbReference type="Proteomes" id="UP000007875">
    <property type="component" value="Unassembled WGS sequence"/>
</dbReference>
<dbReference type="HOGENOM" id="CLU_1177713_0_0_1"/>
<dbReference type="InterPro" id="IPR013087">
    <property type="entry name" value="Znf_C2H2_type"/>
</dbReference>
<dbReference type="STRING" id="51511.ENSCSAVP00000020065"/>
<dbReference type="AlphaFoldDB" id="H2ZR49"/>